<feature type="transmembrane region" description="Helical" evidence="8">
    <location>
        <begin position="157"/>
        <end position="175"/>
    </location>
</feature>
<organism evidence="11 12">
    <name type="scientific">Gossypium arboreum</name>
    <name type="common">Tree cotton</name>
    <name type="synonym">Gossypium nanking</name>
    <dbReference type="NCBI Taxonomy" id="29729"/>
    <lineage>
        <taxon>Eukaryota</taxon>
        <taxon>Viridiplantae</taxon>
        <taxon>Streptophyta</taxon>
        <taxon>Embryophyta</taxon>
        <taxon>Tracheophyta</taxon>
        <taxon>Spermatophyta</taxon>
        <taxon>Magnoliopsida</taxon>
        <taxon>eudicotyledons</taxon>
        <taxon>Gunneridae</taxon>
        <taxon>Pentapetalae</taxon>
        <taxon>rosids</taxon>
        <taxon>malvids</taxon>
        <taxon>Malvales</taxon>
        <taxon>Malvaceae</taxon>
        <taxon>Malvoideae</taxon>
        <taxon>Gossypium</taxon>
    </lineage>
</organism>
<feature type="transmembrane region" description="Helical" evidence="8">
    <location>
        <begin position="257"/>
        <end position="281"/>
    </location>
</feature>
<evidence type="ECO:0000259" key="10">
    <source>
        <dbReference type="PROSITE" id="PS50929"/>
    </source>
</evidence>
<proteinExistence type="inferred from homology"/>
<dbReference type="PANTHER" id="PTHR45136">
    <property type="entry name" value="ABC TRANSPORTER DOMAIN-CONTAINING PROTEIN"/>
    <property type="match status" value="1"/>
</dbReference>
<dbReference type="CDD" id="cd18578">
    <property type="entry name" value="ABC_6TM_Pgp_ABCB1_D2_like"/>
    <property type="match status" value="1"/>
</dbReference>
<accession>A0ABR0QTI3</accession>
<keyword evidence="6 8" id="KW-0472">Membrane</keyword>
<dbReference type="Pfam" id="PF00005">
    <property type="entry name" value="ABC_tran"/>
    <property type="match status" value="1"/>
</dbReference>
<evidence type="ECO:0000256" key="3">
    <source>
        <dbReference type="ARBA" id="ARBA00022692"/>
    </source>
</evidence>
<dbReference type="Pfam" id="PF00664">
    <property type="entry name" value="ABC_membrane"/>
    <property type="match status" value="1"/>
</dbReference>
<dbReference type="InterPro" id="IPR017871">
    <property type="entry name" value="ABC_transporter-like_CS"/>
</dbReference>
<dbReference type="SUPFAM" id="SSF90123">
    <property type="entry name" value="ABC transporter transmembrane region"/>
    <property type="match status" value="1"/>
</dbReference>
<feature type="domain" description="ABC transporter" evidence="9">
    <location>
        <begin position="359"/>
        <end position="573"/>
    </location>
</feature>
<protein>
    <submittedName>
        <fullName evidence="11">Uncharacterized protein</fullName>
    </submittedName>
</protein>
<evidence type="ECO:0000256" key="4">
    <source>
        <dbReference type="ARBA" id="ARBA00022737"/>
    </source>
</evidence>
<gene>
    <name evidence="11" type="ORF">PVK06_005015</name>
</gene>
<dbReference type="Gene3D" id="1.20.1560.10">
    <property type="entry name" value="ABC transporter type 1, transmembrane domain"/>
    <property type="match status" value="1"/>
</dbReference>
<dbReference type="InterPro" id="IPR011527">
    <property type="entry name" value="ABC1_TM_dom"/>
</dbReference>
<keyword evidence="12" id="KW-1185">Reference proteome</keyword>
<evidence type="ECO:0000256" key="1">
    <source>
        <dbReference type="ARBA" id="ARBA00007577"/>
    </source>
</evidence>
<evidence type="ECO:0000256" key="8">
    <source>
        <dbReference type="SAM" id="Phobius"/>
    </source>
</evidence>
<keyword evidence="5 8" id="KW-1133">Transmembrane helix</keyword>
<feature type="transmembrane region" description="Helical" evidence="8">
    <location>
        <begin position="35"/>
        <end position="64"/>
    </location>
</feature>
<keyword evidence="7" id="KW-0325">Glycoprotein</keyword>
<comment type="caution">
    <text evidence="11">The sequence shown here is derived from an EMBL/GenBank/DDBJ whole genome shotgun (WGS) entry which is preliminary data.</text>
</comment>
<dbReference type="PROSITE" id="PS50929">
    <property type="entry name" value="ABC_TM1F"/>
    <property type="match status" value="1"/>
</dbReference>
<dbReference type="InterPro" id="IPR027417">
    <property type="entry name" value="P-loop_NTPase"/>
</dbReference>
<evidence type="ECO:0000256" key="2">
    <source>
        <dbReference type="ARBA" id="ARBA00022448"/>
    </source>
</evidence>
<keyword evidence="3 8" id="KW-0812">Transmembrane</keyword>
<reference evidence="11 12" key="1">
    <citation type="submission" date="2023-03" db="EMBL/GenBank/DDBJ databases">
        <title>WGS of Gossypium arboreum.</title>
        <authorList>
            <person name="Yu D."/>
        </authorList>
    </citation>
    <scope>NUCLEOTIDE SEQUENCE [LARGE SCALE GENOMIC DNA]</scope>
    <source>
        <tissue evidence="11">Leaf</tissue>
    </source>
</reference>
<dbReference type="Gene3D" id="3.40.50.300">
    <property type="entry name" value="P-loop containing nucleotide triphosphate hydrolases"/>
    <property type="match status" value="2"/>
</dbReference>
<comment type="similarity">
    <text evidence="1">Belongs to the ABC transporter superfamily. ABCB family. Multidrug resistance exporter (TC 3.A.1.201) subfamily.</text>
</comment>
<evidence type="ECO:0000256" key="6">
    <source>
        <dbReference type="ARBA" id="ARBA00023136"/>
    </source>
</evidence>
<feature type="transmembrane region" description="Helical" evidence="8">
    <location>
        <begin position="181"/>
        <end position="200"/>
    </location>
</feature>
<dbReference type="InterPro" id="IPR003439">
    <property type="entry name" value="ABC_transporter-like_ATP-bd"/>
</dbReference>
<dbReference type="PANTHER" id="PTHR45136:SF2">
    <property type="entry name" value="ABC TRANSPORTER DOMAIN-CONTAINING PROTEIN"/>
    <property type="match status" value="1"/>
</dbReference>
<dbReference type="PROSITE" id="PS00211">
    <property type="entry name" value="ABC_TRANSPORTER_1"/>
    <property type="match status" value="1"/>
</dbReference>
<dbReference type="SUPFAM" id="SSF52540">
    <property type="entry name" value="P-loop containing nucleoside triphosphate hydrolases"/>
    <property type="match status" value="1"/>
</dbReference>
<keyword evidence="2" id="KW-0813">Transport</keyword>
<evidence type="ECO:0000259" key="9">
    <source>
        <dbReference type="PROSITE" id="PS50893"/>
    </source>
</evidence>
<evidence type="ECO:0000256" key="5">
    <source>
        <dbReference type="ARBA" id="ARBA00022989"/>
    </source>
</evidence>
<dbReference type="InterPro" id="IPR036640">
    <property type="entry name" value="ABC1_TM_sf"/>
</dbReference>
<dbReference type="Proteomes" id="UP001358586">
    <property type="component" value="Chromosome 2"/>
</dbReference>
<evidence type="ECO:0000256" key="7">
    <source>
        <dbReference type="ARBA" id="ARBA00023180"/>
    </source>
</evidence>
<feature type="domain" description="ABC transmembrane type-1" evidence="10">
    <location>
        <begin position="35"/>
        <end position="322"/>
    </location>
</feature>
<evidence type="ECO:0000313" key="12">
    <source>
        <dbReference type="Proteomes" id="UP001358586"/>
    </source>
</evidence>
<sequence>MHLNENRNDKNINKSSSLSGWCLLQMNAPEWKRTLMGCFGAISSGAIQPIYAYCMRIVASVYFLKDSSKLKSEIKLYSLIFLGLAVASFFANLLQHYNFAIMGERLVNRVREKILAKVLTFEIGWFDQDENSSAAICARLSTEASTFRSFIADRMSLLVQVFFSASLAILFSLIVTWRIAIVMIAFQPLLIGSFYSRSVLMRSMSEKAQKAQNEGSQLASEAIVNHRTITAFSSQKKILHLFVETMRGPRQQSIKQGYISGFGLFSSQFLTTSSISLTFWYGGRLITQGLLTPKYLFQAFFILMSTGQNIANIGSKTSDLAKCGCAIKRIFAILDWRSEIEPHEDGKGIEVEESNKGEIELKDVFFAYPARPNQMIFKGLCLKIKASKMLALVGQNGYDIKSYKLRNLRSHIALVSQEPTLFAGTIRQNIVYGKVEAKEAEIRKAAILANAHEFISSMKDGYETYCGERGVKLSGGQKQRIALARAILKTPMILLLDEATSALDNSIAVLKNGKVVEQGSHSNLLEGYELQGFLEGTLPAPPRFVTSPDGVLTPNLDASVFNQQDKLLASWLLPIISLSLLSCFTSAKSTCEIWSTANCLFAASTGAKLSRIKHDLHSTKKAFGSAVSEAEKVEVILVGLSTDFDAVLTLASFSTEPLPFQRLVDILMEFESQQTRAEREVSMHTDLVETHLVATMADSNRQETRGGCSVADSSGLVFDHKHSVKYAVALVIWCNDASTGLIETTVALTQFANWLHRATPSFAYTYINGDGNNVGYVNELYGVNGSIDGPNFGSLNIAHGPYDRPSCRRGIGSDFKCRFERDIGQQHVGVSAKVRGLTVAGQSLRPTLLRGQNSGSIKAGPNYGQNSLGPSANYVDFKGCM</sequence>
<keyword evidence="4" id="KW-0677">Repeat</keyword>
<dbReference type="EMBL" id="JARKNE010000002">
    <property type="protein sequence ID" value="KAK5842637.1"/>
    <property type="molecule type" value="Genomic_DNA"/>
</dbReference>
<dbReference type="PROSITE" id="PS50893">
    <property type="entry name" value="ABC_TRANSPORTER_2"/>
    <property type="match status" value="1"/>
</dbReference>
<name>A0ABR0QTI3_GOSAR</name>
<evidence type="ECO:0000313" key="11">
    <source>
        <dbReference type="EMBL" id="KAK5842637.1"/>
    </source>
</evidence>
<feature type="transmembrane region" description="Helical" evidence="8">
    <location>
        <begin position="76"/>
        <end position="94"/>
    </location>
</feature>